<proteinExistence type="predicted"/>
<accession>A0A5N5QLL3</accession>
<comment type="caution">
    <text evidence="2">The sequence shown here is derived from an EMBL/GenBank/DDBJ whole genome shotgun (WGS) entry which is preliminary data.</text>
</comment>
<evidence type="ECO:0000313" key="2">
    <source>
        <dbReference type="EMBL" id="KAB5592066.1"/>
    </source>
</evidence>
<reference evidence="2 3" key="1">
    <citation type="journal article" date="2019" name="Fungal Biol. Biotechnol.">
        <title>Draft genome sequence of fastidious pathogen Ceratobasidium theobromae, which causes vascular-streak dieback in Theobroma cacao.</title>
        <authorList>
            <person name="Ali S.S."/>
            <person name="Asman A."/>
            <person name="Shao J."/>
            <person name="Firmansyah A.P."/>
            <person name="Susilo A.W."/>
            <person name="Rosmana A."/>
            <person name="McMahon P."/>
            <person name="Junaid M."/>
            <person name="Guest D."/>
            <person name="Kheng T.Y."/>
            <person name="Meinhardt L.W."/>
            <person name="Bailey B.A."/>
        </authorList>
    </citation>
    <scope>NUCLEOTIDE SEQUENCE [LARGE SCALE GENOMIC DNA]</scope>
    <source>
        <strain evidence="2 3">CT2</strain>
    </source>
</reference>
<dbReference type="OrthoDB" id="3055280at2759"/>
<dbReference type="SUPFAM" id="SSF81383">
    <property type="entry name" value="F-box domain"/>
    <property type="match status" value="1"/>
</dbReference>
<protein>
    <recommendedName>
        <fullName evidence="1">F-box domain-containing protein</fullName>
    </recommendedName>
</protein>
<sequence>MFDFGFCDGPGNSKNSTLVSYGSYVVVQTNILPILEAATDGRVSPQRLWRLAMAKGHFELRDSYYAIADVDYGRIDEYLAEFPWNFRDVIEEELDNLANTRTPEELADVLRGQGYFMLMRPDRFPIGSFGSQPSSNLTITPPEKPGLNGAISKLPPEILQSIALHLPLRDIVRLAILGKELYCCLLGTPGARDFLAKAYMRTQARWCLPFGEMELKWWNERNGDSTLGWDYLRQCWSESHSMRNRRRIWRAAESIEQECEIEGVGFAS</sequence>
<dbReference type="AlphaFoldDB" id="A0A5N5QLL3"/>
<keyword evidence="3" id="KW-1185">Reference proteome</keyword>
<dbReference type="Proteomes" id="UP000383932">
    <property type="component" value="Unassembled WGS sequence"/>
</dbReference>
<gene>
    <name evidence="2" type="ORF">CTheo_4518</name>
</gene>
<dbReference type="EMBL" id="SSOP01000078">
    <property type="protein sequence ID" value="KAB5592066.1"/>
    <property type="molecule type" value="Genomic_DNA"/>
</dbReference>
<dbReference type="InterPro" id="IPR001810">
    <property type="entry name" value="F-box_dom"/>
</dbReference>
<evidence type="ECO:0000313" key="3">
    <source>
        <dbReference type="Proteomes" id="UP000383932"/>
    </source>
</evidence>
<organism evidence="2 3">
    <name type="scientific">Ceratobasidium theobromae</name>
    <dbReference type="NCBI Taxonomy" id="1582974"/>
    <lineage>
        <taxon>Eukaryota</taxon>
        <taxon>Fungi</taxon>
        <taxon>Dikarya</taxon>
        <taxon>Basidiomycota</taxon>
        <taxon>Agaricomycotina</taxon>
        <taxon>Agaricomycetes</taxon>
        <taxon>Cantharellales</taxon>
        <taxon>Ceratobasidiaceae</taxon>
        <taxon>Ceratobasidium</taxon>
    </lineage>
</organism>
<dbReference type="PROSITE" id="PS50181">
    <property type="entry name" value="FBOX"/>
    <property type="match status" value="1"/>
</dbReference>
<feature type="domain" description="F-box" evidence="1">
    <location>
        <begin position="148"/>
        <end position="202"/>
    </location>
</feature>
<dbReference type="InterPro" id="IPR036047">
    <property type="entry name" value="F-box-like_dom_sf"/>
</dbReference>
<evidence type="ECO:0000259" key="1">
    <source>
        <dbReference type="PROSITE" id="PS50181"/>
    </source>
</evidence>
<name>A0A5N5QLL3_9AGAM</name>